<keyword evidence="2" id="KW-0472">Membrane</keyword>
<gene>
    <name evidence="3" type="ORF">FB566_1196</name>
</gene>
<evidence type="ECO:0008006" key="5">
    <source>
        <dbReference type="Google" id="ProtNLM"/>
    </source>
</evidence>
<feature type="region of interest" description="Disordered" evidence="1">
    <location>
        <begin position="34"/>
        <end position="67"/>
    </location>
</feature>
<evidence type="ECO:0000256" key="2">
    <source>
        <dbReference type="SAM" id="Phobius"/>
    </source>
</evidence>
<keyword evidence="2" id="KW-0812">Transmembrane</keyword>
<keyword evidence="2" id="KW-1133">Transmembrane helix</keyword>
<evidence type="ECO:0000256" key="1">
    <source>
        <dbReference type="SAM" id="MobiDB-lite"/>
    </source>
</evidence>
<reference evidence="3 4" key="1">
    <citation type="submission" date="2019-06" db="EMBL/GenBank/DDBJ databases">
        <title>Sequencing the genomes of 1000 actinobacteria strains.</title>
        <authorList>
            <person name="Klenk H.-P."/>
        </authorList>
    </citation>
    <scope>NUCLEOTIDE SEQUENCE [LARGE SCALE GENOMIC DNA]</scope>
    <source>
        <strain evidence="3 4">DSM 45928</strain>
    </source>
</reference>
<evidence type="ECO:0000313" key="3">
    <source>
        <dbReference type="EMBL" id="TQL75685.1"/>
    </source>
</evidence>
<organism evidence="3 4">
    <name type="scientific">Stackebrandtia endophytica</name>
    <dbReference type="NCBI Taxonomy" id="1496996"/>
    <lineage>
        <taxon>Bacteria</taxon>
        <taxon>Bacillati</taxon>
        <taxon>Actinomycetota</taxon>
        <taxon>Actinomycetes</taxon>
        <taxon>Glycomycetales</taxon>
        <taxon>Glycomycetaceae</taxon>
        <taxon>Stackebrandtia</taxon>
    </lineage>
</organism>
<dbReference type="EMBL" id="VFOW01000001">
    <property type="protein sequence ID" value="TQL75685.1"/>
    <property type="molecule type" value="Genomic_DNA"/>
</dbReference>
<feature type="transmembrane region" description="Helical" evidence="2">
    <location>
        <begin position="7"/>
        <end position="26"/>
    </location>
</feature>
<keyword evidence="4" id="KW-1185">Reference proteome</keyword>
<dbReference type="InParanoid" id="A0A543AT53"/>
<comment type="caution">
    <text evidence="3">The sequence shown here is derived from an EMBL/GenBank/DDBJ whole genome shotgun (WGS) entry which is preliminary data.</text>
</comment>
<name>A0A543AT53_9ACTN</name>
<dbReference type="Proteomes" id="UP000317043">
    <property type="component" value="Unassembled WGS sequence"/>
</dbReference>
<sequence>MKTPVKVATYTASLVVVFAAALWLGGRFDLGAEPADTHGADQDHDSDQTDDHGGHDQTTEPGGLSVAADGYRLVTDSDMLTTGKKTEFGFQIIGPDGEPVTSFTPQHEKEIHLIVVRRDLTDYQHLHPETDGSGTWHAPITFAEAGQYRFFADFLPEGADSGLTLGIDVAVAGDYRPLALAEPNTTATVDGYDVTLDTAPAAGEATTLTLTVDKDGEPVTDLEPYLGAYGHLVSLRDGDLAYLHVHPDESETAGPEVSFSTTFPTPGAYRLFFDFQHGDTVRTAEFTVEVTDGSDTDDGHGDGH</sequence>
<feature type="compositionally biased region" description="Basic and acidic residues" evidence="1">
    <location>
        <begin position="35"/>
        <end position="58"/>
    </location>
</feature>
<dbReference type="OrthoDB" id="128043at2"/>
<proteinExistence type="predicted"/>
<accession>A0A543AT53</accession>
<dbReference type="AlphaFoldDB" id="A0A543AT53"/>
<dbReference type="RefSeq" id="WP_142035940.1">
    <property type="nucleotide sequence ID" value="NZ_JBHTGS010000001.1"/>
</dbReference>
<evidence type="ECO:0000313" key="4">
    <source>
        <dbReference type="Proteomes" id="UP000317043"/>
    </source>
</evidence>
<protein>
    <recommendedName>
        <fullName evidence="5">Secreted protein</fullName>
    </recommendedName>
</protein>